<dbReference type="InterPro" id="IPR012658">
    <property type="entry name" value="YheV"/>
</dbReference>
<reference evidence="2" key="1">
    <citation type="submission" date="2016-11" db="EMBL/GenBank/DDBJ databases">
        <authorList>
            <person name="Varghese N."/>
            <person name="Submissions S."/>
        </authorList>
    </citation>
    <scope>NUCLEOTIDE SEQUENCE [LARGE SCALE GENOMIC DNA]</scope>
    <source>
        <strain evidence="2">DSM 21264</strain>
    </source>
</reference>
<dbReference type="Pfam" id="PF09526">
    <property type="entry name" value="DUF2387"/>
    <property type="match status" value="1"/>
</dbReference>
<evidence type="ECO:0000313" key="2">
    <source>
        <dbReference type="Proteomes" id="UP000184159"/>
    </source>
</evidence>
<evidence type="ECO:0000313" key="1">
    <source>
        <dbReference type="EMBL" id="SHF40206.1"/>
    </source>
</evidence>
<organism evidence="1 2">
    <name type="scientific">Vibrio gazogenes DSM 21264 = NBRC 103151</name>
    <dbReference type="NCBI Taxonomy" id="1123492"/>
    <lineage>
        <taxon>Bacteria</taxon>
        <taxon>Pseudomonadati</taxon>
        <taxon>Pseudomonadota</taxon>
        <taxon>Gammaproteobacteria</taxon>
        <taxon>Vibrionales</taxon>
        <taxon>Vibrionaceae</taxon>
        <taxon>Vibrio</taxon>
    </lineage>
</organism>
<protein>
    <recommendedName>
        <fullName evidence="3">Metal-binding protein</fullName>
    </recommendedName>
</protein>
<dbReference type="NCBIfam" id="TIGR02443">
    <property type="entry name" value="YheV family putative zinc ribbon protein"/>
    <property type="match status" value="1"/>
</dbReference>
<evidence type="ECO:0008006" key="3">
    <source>
        <dbReference type="Google" id="ProtNLM"/>
    </source>
</evidence>
<dbReference type="Proteomes" id="UP000184159">
    <property type="component" value="Unassembled WGS sequence"/>
</dbReference>
<proteinExistence type="predicted"/>
<sequence length="66" mass="7644">MRVKKRFIAGVSCPQCHAADSLRWWEDNHVEHVECVECDYTEQRTPRSVGQSKHAEEAMIGIFKPD</sequence>
<gene>
    <name evidence="1" type="ORF">SAMN02745781_02193</name>
</gene>
<keyword evidence="2" id="KW-1185">Reference proteome</keyword>
<dbReference type="EMBL" id="FQUH01000009">
    <property type="protein sequence ID" value="SHF40206.1"/>
    <property type="molecule type" value="Genomic_DNA"/>
</dbReference>
<dbReference type="RefSeq" id="WP_072959095.1">
    <property type="nucleotide sequence ID" value="NZ_FQUH01000009.1"/>
</dbReference>
<dbReference type="AlphaFoldDB" id="A0A1M5BCT4"/>
<name>A0A1M5BCT4_VIBGA</name>
<accession>A0A1M5BCT4</accession>